<comment type="caution">
    <text evidence="1">The sequence shown here is derived from an EMBL/GenBank/DDBJ whole genome shotgun (WGS) entry which is preliminary data.</text>
</comment>
<organism evidence="1 2">
    <name type="scientific">Paramuricea clavata</name>
    <name type="common">Red gorgonian</name>
    <name type="synonym">Violescent sea-whip</name>
    <dbReference type="NCBI Taxonomy" id="317549"/>
    <lineage>
        <taxon>Eukaryota</taxon>
        <taxon>Metazoa</taxon>
        <taxon>Cnidaria</taxon>
        <taxon>Anthozoa</taxon>
        <taxon>Octocorallia</taxon>
        <taxon>Malacalcyonacea</taxon>
        <taxon>Plexauridae</taxon>
        <taxon>Paramuricea</taxon>
    </lineage>
</organism>
<dbReference type="OrthoDB" id="2496395at2759"/>
<dbReference type="AlphaFoldDB" id="A0A7D9HI52"/>
<accession>A0A7D9HI52</accession>
<gene>
    <name evidence="1" type="ORF">PACLA_8A087263</name>
</gene>
<evidence type="ECO:0000313" key="1">
    <source>
        <dbReference type="EMBL" id="CAB3985422.1"/>
    </source>
</evidence>
<keyword evidence="2" id="KW-1185">Reference proteome</keyword>
<sequence>MAQILKSNQDKYVPTSTVNGKDSVLLRVAQHGDQLFEERGRNVQWAFGDGANQRNRLEGLRTEFVDWHAQSLHFTSSFTFEPDKSYIVRVRGICDLKWNRFHNKFGGKGRNIPLDLKKEQQNKVLKTMWKGLGSNLSEQSASRVPKALDSIEDPMSSIDTDCRLEKRQGRNSKKGPEESVTQILGDLMKKQVFLLTPGREGHKSFPKFEANLLEGLDYRDLHKWMTDHLSL</sequence>
<dbReference type="EMBL" id="CACRXK020000871">
    <property type="protein sequence ID" value="CAB3985422.1"/>
    <property type="molecule type" value="Genomic_DNA"/>
</dbReference>
<reference evidence="1" key="1">
    <citation type="submission" date="2020-04" db="EMBL/GenBank/DDBJ databases">
        <authorList>
            <person name="Alioto T."/>
            <person name="Alioto T."/>
            <person name="Gomez Garrido J."/>
        </authorList>
    </citation>
    <scope>NUCLEOTIDE SEQUENCE</scope>
    <source>
        <strain evidence="1">A484AB</strain>
    </source>
</reference>
<evidence type="ECO:0000313" key="2">
    <source>
        <dbReference type="Proteomes" id="UP001152795"/>
    </source>
</evidence>
<name>A0A7D9HI52_PARCT</name>
<dbReference type="Proteomes" id="UP001152795">
    <property type="component" value="Unassembled WGS sequence"/>
</dbReference>
<protein>
    <submittedName>
        <fullName evidence="1">Uncharacterized protein</fullName>
    </submittedName>
</protein>
<proteinExistence type="predicted"/>